<organism evidence="1 2">
    <name type="scientific">Cnuella takakiae</name>
    <dbReference type="NCBI Taxonomy" id="1302690"/>
    <lineage>
        <taxon>Bacteria</taxon>
        <taxon>Pseudomonadati</taxon>
        <taxon>Bacteroidota</taxon>
        <taxon>Chitinophagia</taxon>
        <taxon>Chitinophagales</taxon>
        <taxon>Chitinophagaceae</taxon>
        <taxon>Cnuella</taxon>
    </lineage>
</organism>
<dbReference type="STRING" id="1302690.BUE76_00020"/>
<evidence type="ECO:0000313" key="2">
    <source>
        <dbReference type="Proteomes" id="UP000184368"/>
    </source>
</evidence>
<reference evidence="1 2" key="1">
    <citation type="submission" date="2016-11" db="EMBL/GenBank/DDBJ databases">
        <authorList>
            <person name="Jaros S."/>
            <person name="Januszkiewicz K."/>
            <person name="Wedrychowicz H."/>
        </authorList>
    </citation>
    <scope>NUCLEOTIDE SEQUENCE [LARGE SCALE GENOMIC DNA]</scope>
    <source>
        <strain evidence="1 2">DSM 26897</strain>
    </source>
</reference>
<dbReference type="OrthoDB" id="9816036at2"/>
<accession>A0A1M5HR55</accession>
<evidence type="ECO:0008006" key="3">
    <source>
        <dbReference type="Google" id="ProtNLM"/>
    </source>
</evidence>
<name>A0A1M5HR55_9BACT</name>
<keyword evidence="2" id="KW-1185">Reference proteome</keyword>
<dbReference type="EMBL" id="FQUO01000020">
    <property type="protein sequence ID" value="SHG18348.1"/>
    <property type="molecule type" value="Genomic_DNA"/>
</dbReference>
<protein>
    <recommendedName>
        <fullName evidence="3">DGQHR domain-containing protein</fullName>
    </recommendedName>
</protein>
<proteinExistence type="predicted"/>
<dbReference type="Proteomes" id="UP000184368">
    <property type="component" value="Unassembled WGS sequence"/>
</dbReference>
<dbReference type="RefSeq" id="WP_073047397.1">
    <property type="nucleotide sequence ID" value="NZ_FQUO01000020.1"/>
</dbReference>
<evidence type="ECO:0000313" key="1">
    <source>
        <dbReference type="EMBL" id="SHG18348.1"/>
    </source>
</evidence>
<sequence length="526" mass="61283">MILRGILDQSLSQLCIRGYARLADLEKVSRADLTFQRNLIERQELTIQNFLENNPDLFFPEVILSYMVRHRFAKNDQEGFNPLQEIQRGERYRSNVDGISFSSRRIAYKNRNDRRTQTQTQVVTVEIDDRLLSTLIAAGIQPFLRIDGNHRLSAARAFAERQAIADLMTPFCLILLPNDAPIPKTARGKVPERRPTKFERTVFHNINSKSLPLEPEELYKVILDEPEYITDEQLKNSQNFGTEYLYSRQMLPLIRDGKLNGLEPLLSVAHNDDELSRTVLMHFFQLLSNKGCLPLENELKDSIFKTFRQVDAIYEQYPLLQRSNATGLMVAFLYFTHIQNKFNLNWFTSWILDNHLYELQMVSALDLVNIFEKMLQAKERTIFISMKFNDFMCESHYQAISDMLEDYNRETGAGIKLFPLRIDRYKDGTAYKIPDEILKQIEECGLLIADLTHNNVNVYHEVGYLMGLVKGREQSKLNLLLISNKTVTPINTVGFNINQHKTILFDNPMVLKSELRTEIQRFYFKN</sequence>
<dbReference type="AlphaFoldDB" id="A0A1M5HR55"/>
<gene>
    <name evidence="1" type="ORF">SAMN05444008_12020</name>
</gene>